<dbReference type="InterPro" id="IPR007433">
    <property type="entry name" value="DUF481"/>
</dbReference>
<evidence type="ECO:0008006" key="4">
    <source>
        <dbReference type="Google" id="ProtNLM"/>
    </source>
</evidence>
<evidence type="ECO:0000313" key="2">
    <source>
        <dbReference type="EMBL" id="PZF74875.1"/>
    </source>
</evidence>
<organism evidence="2 3">
    <name type="scientific">Taibaiella soli</name>
    <dbReference type="NCBI Taxonomy" id="1649169"/>
    <lineage>
        <taxon>Bacteria</taxon>
        <taxon>Pseudomonadati</taxon>
        <taxon>Bacteroidota</taxon>
        <taxon>Chitinophagia</taxon>
        <taxon>Chitinophagales</taxon>
        <taxon>Chitinophagaceae</taxon>
        <taxon>Taibaiella</taxon>
    </lineage>
</organism>
<evidence type="ECO:0000313" key="3">
    <source>
        <dbReference type="Proteomes" id="UP000248745"/>
    </source>
</evidence>
<dbReference type="AlphaFoldDB" id="A0A2W2AHA5"/>
<dbReference type="OrthoDB" id="1117610at2"/>
<dbReference type="Pfam" id="PF04338">
    <property type="entry name" value="DUF481"/>
    <property type="match status" value="1"/>
</dbReference>
<dbReference type="EMBL" id="QKTW01000002">
    <property type="protein sequence ID" value="PZF74875.1"/>
    <property type="molecule type" value="Genomic_DNA"/>
</dbReference>
<name>A0A2W2AHA5_9BACT</name>
<gene>
    <name evidence="2" type="ORF">DN068_01375</name>
</gene>
<feature type="chain" id="PRO_5016163875" description="DUF481 domain-containing protein" evidence="1">
    <location>
        <begin position="25"/>
        <end position="343"/>
    </location>
</feature>
<reference evidence="2 3" key="1">
    <citation type="submission" date="2018-06" db="EMBL/GenBank/DDBJ databases">
        <title>Mucibacter soli gen. nov., sp. nov., a new member of the family Chitinophagaceae producing mucin.</title>
        <authorList>
            <person name="Kim M.-K."/>
            <person name="Park S."/>
            <person name="Kim T.-S."/>
            <person name="Joung Y."/>
            <person name="Han J.-H."/>
            <person name="Kim S.B."/>
        </authorList>
    </citation>
    <scope>NUCLEOTIDE SEQUENCE [LARGE SCALE GENOMIC DNA]</scope>
    <source>
        <strain evidence="2 3">R1-15</strain>
    </source>
</reference>
<feature type="signal peptide" evidence="1">
    <location>
        <begin position="1"/>
        <end position="24"/>
    </location>
</feature>
<dbReference type="RefSeq" id="WP_110997081.1">
    <property type="nucleotide sequence ID" value="NZ_QKTW01000002.1"/>
</dbReference>
<dbReference type="Proteomes" id="UP000248745">
    <property type="component" value="Unassembled WGS sequence"/>
</dbReference>
<protein>
    <recommendedName>
        <fullName evidence="4">DUF481 domain-containing protein</fullName>
    </recommendedName>
</protein>
<proteinExistence type="predicted"/>
<keyword evidence="1" id="KW-0732">Signal</keyword>
<sequence length="343" mass="38724">MASNKTVQWLVALFCCLLPVSVLAQRDSLVLKNGDVIVGQLKMLDDGVATIETDYSKNDFQIEWSGITAIYSQTHFLIVLKDGRRMNGELHSIAAPKAVMIITLQKDTVHTTLSEIVFLKGGKFNFLSHASASIDLGLSLTKANNLRQYNSRTTLGYRANKWEVLAFYSDLRSKQDSIAPTKRTEFAMTFRYFLPKDWFLNFTPDLLSNTEQAIQLRTTARTGAGKFFARSDKLYCALGAGLSFNNETFSNETPSRKSLEAYTGMELNLFGLNDFSMVSSVYVYPSLTEARRWRTDFSLDTKYDLPLNFYIRIGGTINYDNQPAVTGRELDYIVTLSVGWELK</sequence>
<accession>A0A2W2AHA5</accession>
<evidence type="ECO:0000256" key="1">
    <source>
        <dbReference type="SAM" id="SignalP"/>
    </source>
</evidence>
<keyword evidence="3" id="KW-1185">Reference proteome</keyword>
<comment type="caution">
    <text evidence="2">The sequence shown here is derived from an EMBL/GenBank/DDBJ whole genome shotgun (WGS) entry which is preliminary data.</text>
</comment>